<organism evidence="3 4">
    <name type="scientific">Pseudomonas amygdali pv. lachrymans</name>
    <name type="common">Pseudomonas syringae pv. lachrymans</name>
    <dbReference type="NCBI Taxonomy" id="53707"/>
    <lineage>
        <taxon>Bacteria</taxon>
        <taxon>Pseudomonadati</taxon>
        <taxon>Pseudomonadota</taxon>
        <taxon>Gammaproteobacteria</taxon>
        <taxon>Pseudomonadales</taxon>
        <taxon>Pseudomonadaceae</taxon>
        <taxon>Pseudomonas</taxon>
        <taxon>Pseudomonas amygdali</taxon>
    </lineage>
</organism>
<feature type="transmembrane region" description="Helical" evidence="2">
    <location>
        <begin position="246"/>
        <end position="272"/>
    </location>
</feature>
<dbReference type="Proteomes" id="UP000037943">
    <property type="component" value="Unassembled WGS sequence"/>
</dbReference>
<keyword evidence="2" id="KW-1133">Transmembrane helix</keyword>
<name>A0ABR5KT93_PSEAV</name>
<evidence type="ECO:0000256" key="2">
    <source>
        <dbReference type="SAM" id="Phobius"/>
    </source>
</evidence>
<protein>
    <submittedName>
        <fullName evidence="3">Uncharacterized protein</fullName>
    </submittedName>
</protein>
<reference evidence="3 4" key="2">
    <citation type="submission" date="2015-10" db="EMBL/GenBank/DDBJ databases">
        <title>Comparative genomics and high-throughput reverse genetic screens identify a new phytobacterial MAMP and an Arabidopsis receptor required for immune elicitation.</title>
        <authorList>
            <person name="Mott G.A."/>
            <person name="Thakur S."/>
            <person name="Wang P.W."/>
            <person name="Desveaux D."/>
            <person name="Guttman D.S."/>
        </authorList>
    </citation>
    <scope>NUCLEOTIDE SEQUENCE [LARGE SCALE GENOMIC DNA]</scope>
    <source>
        <strain evidence="3 4">107</strain>
    </source>
</reference>
<dbReference type="GeneID" id="39473794"/>
<dbReference type="EMBL" id="LGLK01000057">
    <property type="protein sequence ID" value="KPC17787.1"/>
    <property type="molecule type" value="Genomic_DNA"/>
</dbReference>
<keyword evidence="4" id="KW-1185">Reference proteome</keyword>
<accession>A0ABR5KT93</accession>
<evidence type="ECO:0000313" key="4">
    <source>
        <dbReference type="Proteomes" id="UP000037943"/>
    </source>
</evidence>
<gene>
    <name evidence="3" type="ORF">AC499_0989</name>
</gene>
<evidence type="ECO:0000256" key="1">
    <source>
        <dbReference type="SAM" id="MobiDB-lite"/>
    </source>
</evidence>
<comment type="caution">
    <text evidence="3">The sequence shown here is derived from an EMBL/GenBank/DDBJ whole genome shotgun (WGS) entry which is preliminary data.</text>
</comment>
<sequence>MSNPQMPDGSDLINKLLADQVENEEERSEVAPGLMRKFAQLGQQPEAAHMQDAPLAPEGGAQDPAFAAATGDHISAYPELSDHMSAPRKQGVFSRLRAKLLQLNDPLNHAGAEGEVAEAANWPRQIQIGFMTEVKKKDLLRYIGEWVSDNATSKSACFYQILPYNGGLAYEIQEGGSGSGVLKSAIETLSRHSEVIIPSSERYLQLSIKPTGFSSYLLDEFETKLPSPELVFKDQLKPVFSRHHGLMVAGLLSALLGVATICSAWFMVYGVYNKEKVPVYANAHYELPSEQMRKVSDVLNQPNSYLDRLEFKGDKWNLIIKKSLPVVSPPQAPALNPMPVVDPALAEIQNSLKESGK</sequence>
<keyword evidence="2" id="KW-0812">Transmembrane</keyword>
<keyword evidence="2" id="KW-0472">Membrane</keyword>
<dbReference type="RefSeq" id="WP_005742432.1">
    <property type="nucleotide sequence ID" value="NZ_LGLK01000057.1"/>
</dbReference>
<proteinExistence type="predicted"/>
<evidence type="ECO:0000313" key="3">
    <source>
        <dbReference type="EMBL" id="KPC17787.1"/>
    </source>
</evidence>
<feature type="region of interest" description="Disordered" evidence="1">
    <location>
        <begin position="42"/>
        <end position="64"/>
    </location>
</feature>
<reference evidence="3 4" key="1">
    <citation type="submission" date="2015-07" db="EMBL/GenBank/DDBJ databases">
        <authorList>
            <person name="O'Brien H.E."/>
            <person name="Thakur S."/>
            <person name="Gong Y."/>
            <person name="Wang P.W."/>
            <person name="Guttman D.S."/>
        </authorList>
    </citation>
    <scope>NUCLEOTIDE SEQUENCE [LARGE SCALE GENOMIC DNA]</scope>
    <source>
        <strain evidence="3 4">107</strain>
    </source>
</reference>